<evidence type="ECO:0000256" key="5">
    <source>
        <dbReference type="ARBA" id="ARBA00023136"/>
    </source>
</evidence>
<dbReference type="Pfam" id="PF12832">
    <property type="entry name" value="MFS_1_like"/>
    <property type="match status" value="1"/>
</dbReference>
<feature type="transmembrane region" description="Helical" evidence="7">
    <location>
        <begin position="69"/>
        <end position="91"/>
    </location>
</feature>
<evidence type="ECO:0000256" key="4">
    <source>
        <dbReference type="ARBA" id="ARBA00022989"/>
    </source>
</evidence>
<feature type="region of interest" description="Disordered" evidence="6">
    <location>
        <begin position="1"/>
        <end position="24"/>
    </location>
</feature>
<comment type="similarity">
    <text evidence="2">Belongs to the major facilitator superfamily. MFSD6 family.</text>
</comment>
<keyword evidence="5 7" id="KW-0472">Membrane</keyword>
<gene>
    <name evidence="9" type="ORF">CEUTPL_LOCUS2746</name>
</gene>
<feature type="transmembrane region" description="Helical" evidence="7">
    <location>
        <begin position="503"/>
        <end position="523"/>
    </location>
</feature>
<evidence type="ECO:0000256" key="6">
    <source>
        <dbReference type="SAM" id="MobiDB-lite"/>
    </source>
</evidence>
<feature type="transmembrane region" description="Helical" evidence="7">
    <location>
        <begin position="366"/>
        <end position="383"/>
    </location>
</feature>
<organism evidence="9 10">
    <name type="scientific">Ceutorhynchus assimilis</name>
    <name type="common">cabbage seed weevil</name>
    <dbReference type="NCBI Taxonomy" id="467358"/>
    <lineage>
        <taxon>Eukaryota</taxon>
        <taxon>Metazoa</taxon>
        <taxon>Ecdysozoa</taxon>
        <taxon>Arthropoda</taxon>
        <taxon>Hexapoda</taxon>
        <taxon>Insecta</taxon>
        <taxon>Pterygota</taxon>
        <taxon>Neoptera</taxon>
        <taxon>Endopterygota</taxon>
        <taxon>Coleoptera</taxon>
        <taxon>Polyphaga</taxon>
        <taxon>Cucujiformia</taxon>
        <taxon>Curculionidae</taxon>
        <taxon>Ceutorhynchinae</taxon>
        <taxon>Ceutorhynchus</taxon>
    </lineage>
</organism>
<comment type="subcellular location">
    <subcellularLocation>
        <location evidence="1">Membrane</location>
        <topology evidence="1">Multi-pass membrane protein</topology>
    </subcellularLocation>
</comment>
<dbReference type="PANTHER" id="PTHR16172:SF41">
    <property type="entry name" value="MAJOR FACILITATOR SUPERFAMILY DOMAIN-CONTAINING PROTEIN 6-LIKE"/>
    <property type="match status" value="1"/>
</dbReference>
<sequence>MAIEDTAQAATDTDMDEKSSESPPNRWFGINKNLITLKLTLFFLYGATSSLVPYLTIHMQNIGLKMEDISLVYLALPLTTFLAPPITGFLVDKFGRYKPVVIVSFLLTAVLHHALLFIPGQELPGVQPPGYVITHPKKMYVEVWWSPCPSKECPEAEEIDVVLDMCVDHCLLKEQKETNPQLIVFGNGTEVGLDPGEEDNLVFHLGKNNTRAKNGSGLVITLDMHPNLGEPIEQFGFEMEEEEDVNVMELSKRFNPRLLKRYGVQTQELEGLDLRCGGIVYASNTVTKNRLKIMSKDCIFQKCQFRTNGPNLCPPDYKEADNKTFWIYFLLRFTGTIMLTAGVTIMDPIALALIEKFGGDFGKERLFSSLGMAIFSPLIGYLIDLNSQSSGHTDYSAAFWAFDVLLIISAGAAFMMPLDTKLPSDNVFKDLINIFKMPKVVVFVIFLYILGNLWGFIESYLFFYLRDLGAPNSLLGITVTVGTISSLPFLYGSDSIAHKFGHVNIIILAFFAHAARLIGYSFIKSAWWCFPFEALESLSVHLMWVAAATYCAILAPSNLLATLIGVVGMAHYSIGRGSGSFIGGHIISKFGIRDAFKIMGTVAAASGFIYIILYRFWLKKNEAKFDEDFDEDPATEKLRNDEPKFKDQGTMVSCERLSIMVEYNQIGSLSSLGRNHLPRVRSNSIRRGSYSGAQNTKVSKNDLLKSTIEVSHSKSNAKLNKIRADSIGWLSSEFNAPRSQSLAIQDRDELILNEKDEIVYDEIKKKQPEKSIEGRISCEVARSHDKEENVTKYQGT</sequence>
<feature type="domain" description="Major facilitator superfamily associated" evidence="8">
    <location>
        <begin position="34"/>
        <end position="597"/>
    </location>
</feature>
<feature type="transmembrane region" description="Helical" evidence="7">
    <location>
        <begin position="100"/>
        <end position="118"/>
    </location>
</feature>
<keyword evidence="3 7" id="KW-0812">Transmembrane</keyword>
<dbReference type="AlphaFoldDB" id="A0A9N9MEH0"/>
<dbReference type="PANTHER" id="PTHR16172">
    <property type="entry name" value="MAJOR FACILITATOR SUPERFAMILY DOMAIN-CONTAINING PROTEIN 6-LIKE"/>
    <property type="match status" value="1"/>
</dbReference>
<dbReference type="SUPFAM" id="SSF103473">
    <property type="entry name" value="MFS general substrate transporter"/>
    <property type="match status" value="1"/>
</dbReference>
<feature type="transmembrane region" description="Helical" evidence="7">
    <location>
        <begin position="595"/>
        <end position="617"/>
    </location>
</feature>
<evidence type="ECO:0000256" key="1">
    <source>
        <dbReference type="ARBA" id="ARBA00004141"/>
    </source>
</evidence>
<dbReference type="Proteomes" id="UP001152799">
    <property type="component" value="Chromosome 11"/>
</dbReference>
<reference evidence="9" key="1">
    <citation type="submission" date="2022-01" db="EMBL/GenBank/DDBJ databases">
        <authorList>
            <person name="King R."/>
        </authorList>
    </citation>
    <scope>NUCLEOTIDE SEQUENCE</scope>
</reference>
<evidence type="ECO:0000256" key="7">
    <source>
        <dbReference type="SAM" id="Phobius"/>
    </source>
</evidence>
<name>A0A9N9MEH0_9CUCU</name>
<evidence type="ECO:0000313" key="9">
    <source>
        <dbReference type="EMBL" id="CAG9762061.1"/>
    </source>
</evidence>
<dbReference type="InterPro" id="IPR051717">
    <property type="entry name" value="MFS_MFSD6"/>
</dbReference>
<dbReference type="GO" id="GO:0016020">
    <property type="term" value="C:membrane"/>
    <property type="evidence" value="ECO:0007669"/>
    <property type="project" value="UniProtKB-SubCell"/>
</dbReference>
<evidence type="ECO:0000259" key="8">
    <source>
        <dbReference type="Pfam" id="PF12832"/>
    </source>
</evidence>
<proteinExistence type="inferred from homology"/>
<evidence type="ECO:0000313" key="10">
    <source>
        <dbReference type="Proteomes" id="UP001152799"/>
    </source>
</evidence>
<feature type="transmembrane region" description="Helical" evidence="7">
    <location>
        <begin position="440"/>
        <end position="462"/>
    </location>
</feature>
<accession>A0A9N9MEH0</accession>
<dbReference type="CDD" id="cd17335">
    <property type="entry name" value="MFS_MFSD6"/>
    <property type="match status" value="1"/>
</dbReference>
<feature type="transmembrane region" description="Helical" evidence="7">
    <location>
        <begin position="325"/>
        <end position="354"/>
    </location>
</feature>
<feature type="transmembrane region" description="Helical" evidence="7">
    <location>
        <begin position="395"/>
        <end position="419"/>
    </location>
</feature>
<dbReference type="OrthoDB" id="10056177at2759"/>
<feature type="compositionally biased region" description="Low complexity" evidence="6">
    <location>
        <begin position="1"/>
        <end position="12"/>
    </location>
</feature>
<dbReference type="InterPro" id="IPR036259">
    <property type="entry name" value="MFS_trans_sf"/>
</dbReference>
<dbReference type="InterPro" id="IPR024989">
    <property type="entry name" value="MFS_assoc_dom"/>
</dbReference>
<protein>
    <recommendedName>
        <fullName evidence="8">Major facilitator superfamily associated domain-containing protein</fullName>
    </recommendedName>
</protein>
<keyword evidence="4 7" id="KW-1133">Transmembrane helix</keyword>
<dbReference type="Gene3D" id="1.20.1250.20">
    <property type="entry name" value="MFS general substrate transporter like domains"/>
    <property type="match status" value="3"/>
</dbReference>
<feature type="transmembrane region" description="Helical" evidence="7">
    <location>
        <begin position="543"/>
        <end position="574"/>
    </location>
</feature>
<feature type="transmembrane region" description="Helical" evidence="7">
    <location>
        <begin position="474"/>
        <end position="491"/>
    </location>
</feature>
<evidence type="ECO:0000256" key="3">
    <source>
        <dbReference type="ARBA" id="ARBA00022692"/>
    </source>
</evidence>
<dbReference type="EMBL" id="OU892287">
    <property type="protein sequence ID" value="CAG9762061.1"/>
    <property type="molecule type" value="Genomic_DNA"/>
</dbReference>
<feature type="transmembrane region" description="Helical" evidence="7">
    <location>
        <begin position="35"/>
        <end position="57"/>
    </location>
</feature>
<evidence type="ECO:0000256" key="2">
    <source>
        <dbReference type="ARBA" id="ARBA00005241"/>
    </source>
</evidence>
<keyword evidence="10" id="KW-1185">Reference proteome</keyword>